<dbReference type="InterPro" id="IPR023614">
    <property type="entry name" value="Porin_dom_sf"/>
</dbReference>
<comment type="subunit">
    <text evidence="2">Homotrimer.</text>
</comment>
<dbReference type="PANTHER" id="PTHR34501">
    <property type="entry name" value="PROTEIN YDDL-RELATED"/>
    <property type="match status" value="1"/>
</dbReference>
<dbReference type="AlphaFoldDB" id="A0A0E1VWG8"/>
<keyword evidence="8" id="KW-0626">Porin</keyword>
<feature type="chain" id="PRO_5002388081" evidence="11">
    <location>
        <begin position="22"/>
        <end position="384"/>
    </location>
</feature>
<keyword evidence="9" id="KW-0472">Membrane</keyword>
<keyword evidence="10" id="KW-0998">Cell outer membrane</keyword>
<dbReference type="GO" id="GO:0009279">
    <property type="term" value="C:cell outer membrane"/>
    <property type="evidence" value="ECO:0007669"/>
    <property type="project" value="UniProtKB-SubCell"/>
</dbReference>
<evidence type="ECO:0000313" key="13">
    <source>
        <dbReference type="EMBL" id="EET04494.1"/>
    </source>
</evidence>
<evidence type="ECO:0000256" key="10">
    <source>
        <dbReference type="ARBA" id="ARBA00023237"/>
    </source>
</evidence>
<dbReference type="PANTHER" id="PTHR34501:SF9">
    <property type="entry name" value="MAJOR OUTER MEMBRANE PROTEIN P.IA"/>
    <property type="match status" value="1"/>
</dbReference>
<evidence type="ECO:0000256" key="5">
    <source>
        <dbReference type="ARBA" id="ARBA00022692"/>
    </source>
</evidence>
<evidence type="ECO:0000256" key="6">
    <source>
        <dbReference type="ARBA" id="ARBA00022729"/>
    </source>
</evidence>
<protein>
    <submittedName>
        <fullName evidence="13">Outer membrane porin</fullName>
    </submittedName>
</protein>
<evidence type="ECO:0000259" key="12">
    <source>
        <dbReference type="Pfam" id="PF13609"/>
    </source>
</evidence>
<evidence type="ECO:0000256" key="2">
    <source>
        <dbReference type="ARBA" id="ARBA00011233"/>
    </source>
</evidence>
<dbReference type="Gene3D" id="2.40.160.10">
    <property type="entry name" value="Porin"/>
    <property type="match status" value="1"/>
</dbReference>
<keyword evidence="3" id="KW-0813">Transport</keyword>
<keyword evidence="4" id="KW-1134">Transmembrane beta strand</keyword>
<name>A0A0E1VWG8_BURPE</name>
<dbReference type="CDD" id="cd00342">
    <property type="entry name" value="gram_neg_porins"/>
    <property type="match status" value="1"/>
</dbReference>
<dbReference type="Pfam" id="PF13609">
    <property type="entry name" value="Porin_4"/>
    <property type="match status" value="1"/>
</dbReference>
<dbReference type="Proteomes" id="UP000001812">
    <property type="component" value="Chromosome II"/>
</dbReference>
<evidence type="ECO:0000256" key="3">
    <source>
        <dbReference type="ARBA" id="ARBA00022448"/>
    </source>
</evidence>
<keyword evidence="6 11" id="KW-0732">Signal</keyword>
<keyword evidence="7" id="KW-0406">Ion transport</keyword>
<dbReference type="SUPFAM" id="SSF56935">
    <property type="entry name" value="Porins"/>
    <property type="match status" value="1"/>
</dbReference>
<keyword evidence="5" id="KW-0812">Transmembrane</keyword>
<sequence length="384" mass="40357">MKNIRFACATAGVLAATAAHAQSSVTLYGLIDAGIMYTNNVASGNSHGGLVQATTGAVNGSRFGVRGTEDLGGGLKALFVLENGFNAENGKLGQDGRLFGRFAYVGLSDNRFGTLTIGRQYDSLVDFVAPLSATAGTFGDASFAHPFDNDNLNHSLRINNAIKYTSNTYAGLKFGGMYAMSNSTDFATNRAYSFGASYTRGPLNVAAGYLQINGSKGTTAGSPGAVDIVESAANGKGGFSLGADRMRSYGGGLNYAFGPATLGFVYTRAEYENTASFGSTGGTVRFNNYELNGKYQLTPAFSVGGAYTYTDGHVENTVKYGSDPKWHQVDLMAVYRLSVRTDVYLEGMYQHASGRNYVAMINTAGGASSTGNQVVAAVGLRTRF</sequence>
<evidence type="ECO:0000256" key="9">
    <source>
        <dbReference type="ARBA" id="ARBA00023136"/>
    </source>
</evidence>
<dbReference type="GO" id="GO:0006811">
    <property type="term" value="P:monoatomic ion transport"/>
    <property type="evidence" value="ECO:0007669"/>
    <property type="project" value="UniProtKB-KW"/>
</dbReference>
<dbReference type="GeneID" id="93062897"/>
<feature type="signal peptide" evidence="11">
    <location>
        <begin position="1"/>
        <end position="21"/>
    </location>
</feature>
<comment type="subcellular location">
    <subcellularLocation>
        <location evidence="1">Cell outer membrane</location>
        <topology evidence="1">Multi-pass membrane protein</topology>
    </subcellularLocation>
</comment>
<evidence type="ECO:0000256" key="7">
    <source>
        <dbReference type="ARBA" id="ARBA00023065"/>
    </source>
</evidence>
<accession>A0A0E1VWG8</accession>
<dbReference type="RefSeq" id="WP_004523873.1">
    <property type="nucleotide sequence ID" value="NZ_CM000833.1"/>
</dbReference>
<feature type="domain" description="Porin" evidence="12">
    <location>
        <begin position="9"/>
        <end position="353"/>
    </location>
</feature>
<dbReference type="GO" id="GO:0046930">
    <property type="term" value="C:pore complex"/>
    <property type="evidence" value="ECO:0007669"/>
    <property type="project" value="UniProtKB-KW"/>
</dbReference>
<proteinExistence type="predicted"/>
<evidence type="ECO:0000256" key="8">
    <source>
        <dbReference type="ARBA" id="ARBA00023114"/>
    </source>
</evidence>
<evidence type="ECO:0000256" key="11">
    <source>
        <dbReference type="SAM" id="SignalP"/>
    </source>
</evidence>
<dbReference type="InterPro" id="IPR050298">
    <property type="entry name" value="Gram-neg_bact_OMP"/>
</dbReference>
<dbReference type="HOGENOM" id="CLU_038238_0_0_4"/>
<dbReference type="EMBL" id="CM000833">
    <property type="protein sequence ID" value="EET04494.1"/>
    <property type="molecule type" value="Genomic_DNA"/>
</dbReference>
<evidence type="ECO:0000256" key="1">
    <source>
        <dbReference type="ARBA" id="ARBA00004571"/>
    </source>
</evidence>
<dbReference type="GO" id="GO:0015288">
    <property type="term" value="F:porin activity"/>
    <property type="evidence" value="ECO:0007669"/>
    <property type="project" value="UniProtKB-KW"/>
</dbReference>
<dbReference type="InterPro" id="IPR033900">
    <property type="entry name" value="Gram_neg_porin_domain"/>
</dbReference>
<evidence type="ECO:0000256" key="4">
    <source>
        <dbReference type="ARBA" id="ARBA00022452"/>
    </source>
</evidence>
<reference evidence="13" key="1">
    <citation type="submission" date="2009-05" db="EMBL/GenBank/DDBJ databases">
        <authorList>
            <person name="Harkins D.M."/>
            <person name="DeShazer D."/>
            <person name="Woods D.E."/>
            <person name="Brinkac L.M."/>
            <person name="Brown K.A."/>
            <person name="Hung G.C."/>
            <person name="Tuanyok A."/>
            <person name="Zhang B."/>
            <person name="Nierman W.C."/>
        </authorList>
    </citation>
    <scope>NUCLEOTIDE SEQUENCE [LARGE SCALE GENOMIC DNA]</scope>
    <source>
        <strain evidence="13">1710a</strain>
    </source>
</reference>
<organism evidence="13">
    <name type="scientific">Burkholderia pseudomallei 1710a</name>
    <dbReference type="NCBI Taxonomy" id="320371"/>
    <lineage>
        <taxon>Bacteria</taxon>
        <taxon>Pseudomonadati</taxon>
        <taxon>Pseudomonadota</taxon>
        <taxon>Betaproteobacteria</taxon>
        <taxon>Burkholderiales</taxon>
        <taxon>Burkholderiaceae</taxon>
        <taxon>Burkholderia</taxon>
        <taxon>pseudomallei group</taxon>
    </lineage>
</organism>
<gene>
    <name evidence="13" type="ORF">BURPS1710A_A0171</name>
</gene>